<dbReference type="AlphaFoldDB" id="A0A2P5CXQ3"/>
<sequence>TIGRYSCLPTLDHVHEQPSGHSSSIGS</sequence>
<evidence type="ECO:0000313" key="3">
    <source>
        <dbReference type="Proteomes" id="UP000237105"/>
    </source>
</evidence>
<protein>
    <submittedName>
        <fullName evidence="2">Uncharacterized protein</fullName>
    </submittedName>
</protein>
<dbReference type="Proteomes" id="UP000237105">
    <property type="component" value="Unassembled WGS sequence"/>
</dbReference>
<feature type="non-terminal residue" evidence="2">
    <location>
        <position position="1"/>
    </location>
</feature>
<gene>
    <name evidence="2" type="ORF">PanWU01x14_113180</name>
</gene>
<evidence type="ECO:0000256" key="1">
    <source>
        <dbReference type="SAM" id="MobiDB-lite"/>
    </source>
</evidence>
<accession>A0A2P5CXQ3</accession>
<proteinExistence type="predicted"/>
<organism evidence="2 3">
    <name type="scientific">Parasponia andersonii</name>
    <name type="common">Sponia andersonii</name>
    <dbReference type="NCBI Taxonomy" id="3476"/>
    <lineage>
        <taxon>Eukaryota</taxon>
        <taxon>Viridiplantae</taxon>
        <taxon>Streptophyta</taxon>
        <taxon>Embryophyta</taxon>
        <taxon>Tracheophyta</taxon>
        <taxon>Spermatophyta</taxon>
        <taxon>Magnoliopsida</taxon>
        <taxon>eudicotyledons</taxon>
        <taxon>Gunneridae</taxon>
        <taxon>Pentapetalae</taxon>
        <taxon>rosids</taxon>
        <taxon>fabids</taxon>
        <taxon>Rosales</taxon>
        <taxon>Cannabaceae</taxon>
        <taxon>Parasponia</taxon>
    </lineage>
</organism>
<comment type="caution">
    <text evidence="2">The sequence shown here is derived from an EMBL/GenBank/DDBJ whole genome shotgun (WGS) entry which is preliminary data.</text>
</comment>
<feature type="region of interest" description="Disordered" evidence="1">
    <location>
        <begin position="1"/>
        <end position="27"/>
    </location>
</feature>
<dbReference type="EMBL" id="JXTB01000084">
    <property type="protein sequence ID" value="PON65829.1"/>
    <property type="molecule type" value="Genomic_DNA"/>
</dbReference>
<name>A0A2P5CXQ3_PARAD</name>
<reference evidence="3" key="1">
    <citation type="submission" date="2016-06" db="EMBL/GenBank/DDBJ databases">
        <title>Parallel loss of symbiosis genes in relatives of nitrogen-fixing non-legume Parasponia.</title>
        <authorList>
            <person name="Van Velzen R."/>
            <person name="Holmer R."/>
            <person name="Bu F."/>
            <person name="Rutten L."/>
            <person name="Van Zeijl A."/>
            <person name="Liu W."/>
            <person name="Santuari L."/>
            <person name="Cao Q."/>
            <person name="Sharma T."/>
            <person name="Shen D."/>
            <person name="Roswanjaya Y."/>
            <person name="Wardhani T."/>
            <person name="Kalhor M.S."/>
            <person name="Jansen J."/>
            <person name="Van den Hoogen J."/>
            <person name="Gungor B."/>
            <person name="Hartog M."/>
            <person name="Hontelez J."/>
            <person name="Verver J."/>
            <person name="Yang W.-C."/>
            <person name="Schijlen E."/>
            <person name="Repin R."/>
            <person name="Schilthuizen M."/>
            <person name="Schranz E."/>
            <person name="Heidstra R."/>
            <person name="Miyata K."/>
            <person name="Fedorova E."/>
            <person name="Kohlen W."/>
            <person name="Bisseling T."/>
            <person name="Smit S."/>
            <person name="Geurts R."/>
        </authorList>
    </citation>
    <scope>NUCLEOTIDE SEQUENCE [LARGE SCALE GENOMIC DNA]</scope>
    <source>
        <strain evidence="3">cv. WU1-14</strain>
    </source>
</reference>
<keyword evidence="3" id="KW-1185">Reference proteome</keyword>
<evidence type="ECO:0000313" key="2">
    <source>
        <dbReference type="EMBL" id="PON65829.1"/>
    </source>
</evidence>